<dbReference type="AlphaFoldDB" id="A0A9D1NUU4"/>
<feature type="transmembrane region" description="Helical" evidence="1">
    <location>
        <begin position="511"/>
        <end position="531"/>
    </location>
</feature>
<evidence type="ECO:0000313" key="2">
    <source>
        <dbReference type="EMBL" id="HIV12504.1"/>
    </source>
</evidence>
<sequence length="550" mass="61215">MKNFYTTFIRPHQRLLFTGLLVLFTVARVLLFLRIPLSGLADAGSDDWNLLQHAWQLEQGGWLGPYDDYTLSLGIAYPVFVTICNTLCIPVMLAVAAIYIGSILCFLAVWKPLFPSRLLRGILYLFLLYSPVMFTEATAQRAWDQTLVPSLVLLMLALSMGLYRNRKKKIVPWAVGLGVVFACFWFLRDNGWWALPLLLVFLLCTALTLFREKTTRAGLRCAFLALPLVITLVAGLGISLLNQHYYQRFAAFVQADTDSEITPPTAGQALRETLITTLGLASGQNAWTDAYTGHGDTDQLRFMESMTGNSVIYPNPEPLTVTGWAFPTDEQDNLEVAVTDKNGAPIAYATYENSEDVFMAYPEYPASRVCRFTVTAPVTTMEDYYLTIFLNGEAEDSYPLAYQAVEEWNYYLYVEDAKMLLDPVQYTSENAIFAGQAFIFLYRIAVIPLAVLAVAGFILLAVRSLGKSHAPGSGKQVLFLTGCGVTILLGIFLACLEYTGTGRNPSDFCSGPWILMQVFLICSICWGAALLPRKRRKKVSAKTKDAARRG</sequence>
<name>A0A9D1NUU4_9FIRM</name>
<comment type="caution">
    <text evidence="2">The sequence shown here is derived from an EMBL/GenBank/DDBJ whole genome shotgun (WGS) entry which is preliminary data.</text>
</comment>
<gene>
    <name evidence="2" type="ORF">IAA63_05115</name>
</gene>
<feature type="transmembrane region" description="Helical" evidence="1">
    <location>
        <begin position="146"/>
        <end position="163"/>
    </location>
</feature>
<dbReference type="EMBL" id="DVON01000110">
    <property type="protein sequence ID" value="HIV12504.1"/>
    <property type="molecule type" value="Genomic_DNA"/>
</dbReference>
<reference evidence="2" key="1">
    <citation type="submission" date="2020-10" db="EMBL/GenBank/DDBJ databases">
        <authorList>
            <person name="Gilroy R."/>
        </authorList>
    </citation>
    <scope>NUCLEOTIDE SEQUENCE</scope>
    <source>
        <strain evidence="2">ChiBcec2-4451</strain>
    </source>
</reference>
<dbReference type="Proteomes" id="UP000886723">
    <property type="component" value="Unassembled WGS sequence"/>
</dbReference>
<feature type="transmembrane region" description="Helical" evidence="1">
    <location>
        <begin position="122"/>
        <end position="140"/>
    </location>
</feature>
<feature type="transmembrane region" description="Helical" evidence="1">
    <location>
        <begin position="170"/>
        <end position="187"/>
    </location>
</feature>
<evidence type="ECO:0000256" key="1">
    <source>
        <dbReference type="SAM" id="Phobius"/>
    </source>
</evidence>
<accession>A0A9D1NUU4</accession>
<proteinExistence type="predicted"/>
<feature type="transmembrane region" description="Helical" evidence="1">
    <location>
        <begin position="440"/>
        <end position="465"/>
    </location>
</feature>
<evidence type="ECO:0000313" key="3">
    <source>
        <dbReference type="Proteomes" id="UP000886723"/>
    </source>
</evidence>
<organism evidence="2 3">
    <name type="scientific">Candidatus Pullilachnospira stercoravium</name>
    <dbReference type="NCBI Taxonomy" id="2840913"/>
    <lineage>
        <taxon>Bacteria</taxon>
        <taxon>Bacillati</taxon>
        <taxon>Bacillota</taxon>
        <taxon>Clostridia</taxon>
        <taxon>Lachnospirales</taxon>
        <taxon>Lachnospiraceae</taxon>
        <taxon>Lachnospiraceae incertae sedis</taxon>
        <taxon>Candidatus Pullilachnospira</taxon>
    </lineage>
</organism>
<feature type="transmembrane region" description="Helical" evidence="1">
    <location>
        <begin position="477"/>
        <end position="499"/>
    </location>
</feature>
<feature type="transmembrane region" description="Helical" evidence="1">
    <location>
        <begin position="193"/>
        <end position="210"/>
    </location>
</feature>
<keyword evidence="1" id="KW-0472">Membrane</keyword>
<protein>
    <submittedName>
        <fullName evidence="2">Uncharacterized protein</fullName>
    </submittedName>
</protein>
<feature type="transmembrane region" description="Helical" evidence="1">
    <location>
        <begin position="77"/>
        <end position="110"/>
    </location>
</feature>
<keyword evidence="1" id="KW-0812">Transmembrane</keyword>
<reference evidence="2" key="2">
    <citation type="journal article" date="2021" name="PeerJ">
        <title>Extensive microbial diversity within the chicken gut microbiome revealed by metagenomics and culture.</title>
        <authorList>
            <person name="Gilroy R."/>
            <person name="Ravi A."/>
            <person name="Getino M."/>
            <person name="Pursley I."/>
            <person name="Horton D.L."/>
            <person name="Alikhan N.F."/>
            <person name="Baker D."/>
            <person name="Gharbi K."/>
            <person name="Hall N."/>
            <person name="Watson M."/>
            <person name="Adriaenssens E.M."/>
            <person name="Foster-Nyarko E."/>
            <person name="Jarju S."/>
            <person name="Secka A."/>
            <person name="Antonio M."/>
            <person name="Oren A."/>
            <person name="Chaudhuri R.R."/>
            <person name="La Ragione R."/>
            <person name="Hildebrand F."/>
            <person name="Pallen M.J."/>
        </authorList>
    </citation>
    <scope>NUCLEOTIDE SEQUENCE</scope>
    <source>
        <strain evidence="2">ChiBcec2-4451</strain>
    </source>
</reference>
<feature type="transmembrane region" description="Helical" evidence="1">
    <location>
        <begin position="222"/>
        <end position="241"/>
    </location>
</feature>
<keyword evidence="1" id="KW-1133">Transmembrane helix</keyword>